<keyword evidence="2" id="KW-1185">Reference proteome</keyword>
<dbReference type="AlphaFoldDB" id="A0A0D0EBY4"/>
<evidence type="ECO:0000313" key="1">
    <source>
        <dbReference type="EMBL" id="KIK98425.1"/>
    </source>
</evidence>
<organism evidence="1 2">
    <name type="scientific">Paxillus rubicundulus Ve08.2h10</name>
    <dbReference type="NCBI Taxonomy" id="930991"/>
    <lineage>
        <taxon>Eukaryota</taxon>
        <taxon>Fungi</taxon>
        <taxon>Dikarya</taxon>
        <taxon>Basidiomycota</taxon>
        <taxon>Agaricomycotina</taxon>
        <taxon>Agaricomycetes</taxon>
        <taxon>Agaricomycetidae</taxon>
        <taxon>Boletales</taxon>
        <taxon>Paxilineae</taxon>
        <taxon>Paxillaceae</taxon>
        <taxon>Paxillus</taxon>
    </lineage>
</organism>
<feature type="non-terminal residue" evidence="1">
    <location>
        <position position="114"/>
    </location>
</feature>
<gene>
    <name evidence="1" type="ORF">PAXRUDRAFT_134241</name>
</gene>
<proteinExistence type="predicted"/>
<sequence length="114" mass="12684">MVGHCGNNGCWIYCRVRGRRKTDQNYYSVALLKLRDHACPGSNHQDVDVFRLPPGGAEEYTNNLHCLVSSPSIQQYDLIKTDTGLTKPPLILGLQPSHSLGVPFSVTPNIMYLI</sequence>
<dbReference type="InParanoid" id="A0A0D0EBY4"/>
<dbReference type="OrthoDB" id="2669721at2759"/>
<dbReference type="EMBL" id="KN824893">
    <property type="protein sequence ID" value="KIK98425.1"/>
    <property type="molecule type" value="Genomic_DNA"/>
</dbReference>
<accession>A0A0D0EBY4</accession>
<reference evidence="2" key="2">
    <citation type="submission" date="2015-01" db="EMBL/GenBank/DDBJ databases">
        <title>Evolutionary Origins and Diversification of the Mycorrhizal Mutualists.</title>
        <authorList>
            <consortium name="DOE Joint Genome Institute"/>
            <consortium name="Mycorrhizal Genomics Consortium"/>
            <person name="Kohler A."/>
            <person name="Kuo A."/>
            <person name="Nagy L.G."/>
            <person name="Floudas D."/>
            <person name="Copeland A."/>
            <person name="Barry K.W."/>
            <person name="Cichocki N."/>
            <person name="Veneault-Fourrey C."/>
            <person name="LaButti K."/>
            <person name="Lindquist E.A."/>
            <person name="Lipzen A."/>
            <person name="Lundell T."/>
            <person name="Morin E."/>
            <person name="Murat C."/>
            <person name="Riley R."/>
            <person name="Ohm R."/>
            <person name="Sun H."/>
            <person name="Tunlid A."/>
            <person name="Henrissat B."/>
            <person name="Grigoriev I.V."/>
            <person name="Hibbett D.S."/>
            <person name="Martin F."/>
        </authorList>
    </citation>
    <scope>NUCLEOTIDE SEQUENCE [LARGE SCALE GENOMIC DNA]</scope>
    <source>
        <strain evidence="2">Ve08.2h10</strain>
    </source>
</reference>
<reference evidence="1 2" key="1">
    <citation type="submission" date="2014-04" db="EMBL/GenBank/DDBJ databases">
        <authorList>
            <consortium name="DOE Joint Genome Institute"/>
            <person name="Kuo A."/>
            <person name="Kohler A."/>
            <person name="Jargeat P."/>
            <person name="Nagy L.G."/>
            <person name="Floudas D."/>
            <person name="Copeland A."/>
            <person name="Barry K.W."/>
            <person name="Cichocki N."/>
            <person name="Veneault-Fourrey C."/>
            <person name="LaButti K."/>
            <person name="Lindquist E.A."/>
            <person name="Lipzen A."/>
            <person name="Lundell T."/>
            <person name="Morin E."/>
            <person name="Murat C."/>
            <person name="Sun H."/>
            <person name="Tunlid A."/>
            <person name="Henrissat B."/>
            <person name="Grigoriev I.V."/>
            <person name="Hibbett D.S."/>
            <person name="Martin F."/>
            <person name="Nordberg H.P."/>
            <person name="Cantor M.N."/>
            <person name="Hua S.X."/>
        </authorList>
    </citation>
    <scope>NUCLEOTIDE SEQUENCE [LARGE SCALE GENOMIC DNA]</scope>
    <source>
        <strain evidence="1 2">Ve08.2h10</strain>
    </source>
</reference>
<name>A0A0D0EBY4_9AGAM</name>
<protein>
    <submittedName>
        <fullName evidence="1">Uncharacterized protein</fullName>
    </submittedName>
</protein>
<dbReference type="Proteomes" id="UP000054538">
    <property type="component" value="Unassembled WGS sequence"/>
</dbReference>
<evidence type="ECO:0000313" key="2">
    <source>
        <dbReference type="Proteomes" id="UP000054538"/>
    </source>
</evidence>
<dbReference type="HOGENOM" id="CLU_149057_0_0_1"/>